<dbReference type="EMBL" id="CP044222">
    <property type="protein sequence ID" value="QEW07703.1"/>
    <property type="molecule type" value="Genomic_DNA"/>
</dbReference>
<dbReference type="InterPro" id="IPR020573">
    <property type="entry name" value="UDP_GlcNAc_AcTrfase_non-rep"/>
</dbReference>
<evidence type="ECO:0000259" key="8">
    <source>
        <dbReference type="Pfam" id="PF04613"/>
    </source>
</evidence>
<dbReference type="Pfam" id="PF04613">
    <property type="entry name" value="LpxD"/>
    <property type="match status" value="1"/>
</dbReference>
<dbReference type="Gene3D" id="2.160.10.10">
    <property type="entry name" value="Hexapeptide repeat proteins"/>
    <property type="match status" value="1"/>
</dbReference>
<dbReference type="Pfam" id="PF00132">
    <property type="entry name" value="Hexapep"/>
    <property type="match status" value="2"/>
</dbReference>
<dbReference type="CDD" id="cd03352">
    <property type="entry name" value="LbH_LpxD"/>
    <property type="match status" value="1"/>
</dbReference>
<evidence type="ECO:0000256" key="4">
    <source>
        <dbReference type="ARBA" id="ARBA00022737"/>
    </source>
</evidence>
<dbReference type="InterPro" id="IPR007691">
    <property type="entry name" value="LpxD"/>
</dbReference>
<evidence type="ECO:0000256" key="7">
    <source>
        <dbReference type="HAMAP-Rule" id="MF_00523"/>
    </source>
</evidence>
<keyword evidence="6 7" id="KW-0012">Acyltransferase</keyword>
<dbReference type="GO" id="GO:0009245">
    <property type="term" value="P:lipid A biosynthetic process"/>
    <property type="evidence" value="ECO:0007669"/>
    <property type="project" value="UniProtKB-UniRule"/>
</dbReference>
<dbReference type="SUPFAM" id="SSF51161">
    <property type="entry name" value="Trimeric LpxA-like enzymes"/>
    <property type="match status" value="1"/>
</dbReference>
<dbReference type="InterPro" id="IPR018357">
    <property type="entry name" value="Hexapep_transf_CS"/>
</dbReference>
<dbReference type="UniPathway" id="UPA00973"/>
<reference evidence="9 10" key="1">
    <citation type="submission" date="2019-09" db="EMBL/GenBank/DDBJ databases">
        <title>Nitrincola iocasae sp. nov., a bacterium isolated from the sediment collected at a cold seep field in South China Sea.</title>
        <authorList>
            <person name="Zhang H."/>
            <person name="Wang H."/>
            <person name="Li C."/>
        </authorList>
    </citation>
    <scope>NUCLEOTIDE SEQUENCE [LARGE SCALE GENOMIC DNA]</scope>
    <source>
        <strain evidence="9 10">KXZD1103</strain>
    </source>
</reference>
<feature type="domain" description="UDP-3-O-[3-hydroxymyristoyl] glucosamine N-acyltransferase non-repeat region" evidence="8">
    <location>
        <begin position="22"/>
        <end position="87"/>
    </location>
</feature>
<evidence type="ECO:0000313" key="10">
    <source>
        <dbReference type="Proteomes" id="UP000325606"/>
    </source>
</evidence>
<evidence type="ECO:0000256" key="2">
    <source>
        <dbReference type="ARBA" id="ARBA00022556"/>
    </source>
</evidence>
<dbReference type="HAMAP" id="MF_00523">
    <property type="entry name" value="LpxD"/>
    <property type="match status" value="1"/>
</dbReference>
<evidence type="ECO:0000256" key="1">
    <source>
        <dbReference type="ARBA" id="ARBA00022516"/>
    </source>
</evidence>
<dbReference type="InterPro" id="IPR001451">
    <property type="entry name" value="Hexapep"/>
</dbReference>
<accession>A0A5J6LH42</accession>
<keyword evidence="10" id="KW-1185">Reference proteome</keyword>
<evidence type="ECO:0000313" key="9">
    <source>
        <dbReference type="EMBL" id="QEW07703.1"/>
    </source>
</evidence>
<dbReference type="Proteomes" id="UP000325606">
    <property type="component" value="Chromosome"/>
</dbReference>
<dbReference type="EC" id="2.3.1.191" evidence="7"/>
<proteinExistence type="inferred from homology"/>
<comment type="catalytic activity">
    <reaction evidence="7">
        <text>a UDP-3-O-[(3R)-3-hydroxyacyl]-alpha-D-glucosamine + a (3R)-hydroxyacyl-[ACP] = a UDP-2-N,3-O-bis[(3R)-3-hydroxyacyl]-alpha-D-glucosamine + holo-[ACP] + H(+)</text>
        <dbReference type="Rhea" id="RHEA:53836"/>
        <dbReference type="Rhea" id="RHEA-COMP:9685"/>
        <dbReference type="Rhea" id="RHEA-COMP:9945"/>
        <dbReference type="ChEBI" id="CHEBI:15378"/>
        <dbReference type="ChEBI" id="CHEBI:64479"/>
        <dbReference type="ChEBI" id="CHEBI:78827"/>
        <dbReference type="ChEBI" id="CHEBI:137740"/>
        <dbReference type="ChEBI" id="CHEBI:137748"/>
        <dbReference type="EC" id="2.3.1.191"/>
    </reaction>
</comment>
<dbReference type="Pfam" id="PF14602">
    <property type="entry name" value="Hexapep_2"/>
    <property type="match status" value="1"/>
</dbReference>
<evidence type="ECO:0000256" key="5">
    <source>
        <dbReference type="ARBA" id="ARBA00023098"/>
    </source>
</evidence>
<dbReference type="NCBIfam" id="NF002060">
    <property type="entry name" value="PRK00892.1"/>
    <property type="match status" value="1"/>
</dbReference>
<keyword evidence="3 7" id="KW-0808">Transferase</keyword>
<dbReference type="Gene3D" id="3.40.1390.10">
    <property type="entry name" value="MurE/MurF, N-terminal domain"/>
    <property type="match status" value="1"/>
</dbReference>
<comment type="pathway">
    <text evidence="7">Bacterial outer membrane biogenesis; LPS lipid A biosynthesis.</text>
</comment>
<keyword evidence="5 7" id="KW-0443">Lipid metabolism</keyword>
<dbReference type="Gene3D" id="1.20.5.170">
    <property type="match status" value="1"/>
</dbReference>
<organism evidence="9 10">
    <name type="scientific">Nitrincola iocasae</name>
    <dbReference type="NCBI Taxonomy" id="2614693"/>
    <lineage>
        <taxon>Bacteria</taxon>
        <taxon>Pseudomonadati</taxon>
        <taxon>Pseudomonadota</taxon>
        <taxon>Gammaproteobacteria</taxon>
        <taxon>Oceanospirillales</taxon>
        <taxon>Oceanospirillaceae</taxon>
        <taxon>Nitrincola</taxon>
    </lineage>
</organism>
<name>A0A5J6LH42_9GAMM</name>
<keyword evidence="1 7" id="KW-0444">Lipid biosynthesis</keyword>
<dbReference type="PANTHER" id="PTHR43378:SF2">
    <property type="entry name" value="UDP-3-O-ACYLGLUCOSAMINE N-ACYLTRANSFERASE 1, MITOCHONDRIAL-RELATED"/>
    <property type="match status" value="1"/>
</dbReference>
<feature type="active site" description="Proton acceptor" evidence="7">
    <location>
        <position position="237"/>
    </location>
</feature>
<keyword evidence="4 7" id="KW-0677">Repeat</keyword>
<dbReference type="PROSITE" id="PS00101">
    <property type="entry name" value="HEXAPEP_TRANSFERASES"/>
    <property type="match status" value="1"/>
</dbReference>
<evidence type="ECO:0000256" key="6">
    <source>
        <dbReference type="ARBA" id="ARBA00023315"/>
    </source>
</evidence>
<evidence type="ECO:0000256" key="3">
    <source>
        <dbReference type="ARBA" id="ARBA00022679"/>
    </source>
</evidence>
<dbReference type="InterPro" id="IPR011004">
    <property type="entry name" value="Trimer_LpxA-like_sf"/>
</dbReference>
<protein>
    <recommendedName>
        <fullName evidence="7">UDP-3-O-acylglucosamine N-acyltransferase</fullName>
        <ecNumber evidence="7">2.3.1.191</ecNumber>
    </recommendedName>
</protein>
<dbReference type="GO" id="GO:0103118">
    <property type="term" value="F:UDP-3-O-[(3R)-3-hydroxyacyl]-glucosamine N-acyltransferase activity"/>
    <property type="evidence" value="ECO:0007669"/>
    <property type="project" value="UniProtKB-EC"/>
</dbReference>
<sequence length="345" mass="36745">MYRLSELVGHIGGQLSGDPDYCVSGLATLEDARSNQLSFFANSRYLKQLKVSDAGAVLVHASAAVHVPHNAIIVDDPYLAYARLSQLFDWRDAIQPGVCATATLDTTAQIDASAQICAQAVIGPDVIIEAGVYIAPHVVIGRGCQIGKDSRIEAGVVLYPDVIIGARVIIHSGSVLGADGFGFARHQQRWVKICQLGGVRIGDDVEIGAGVTIDRGALSPTRIEQGVKLDNQIQIAHNVVIGEHTAIAGCTGIAGSTRIGKRCTLAGMVGVTGHLTLADDTHVTAMSLVSKSIDKPGTYSSGTGLEPHQQWKRNVVRFRQLDELAKRVRSLEQTKAEDINKVSKT</sequence>
<gene>
    <name evidence="7 9" type="primary">lpxD</name>
    <name evidence="9" type="ORF">F5I99_15065</name>
</gene>
<dbReference type="AlphaFoldDB" id="A0A5J6LH42"/>
<dbReference type="GO" id="GO:0016410">
    <property type="term" value="F:N-acyltransferase activity"/>
    <property type="evidence" value="ECO:0007669"/>
    <property type="project" value="InterPro"/>
</dbReference>
<dbReference type="GO" id="GO:0016020">
    <property type="term" value="C:membrane"/>
    <property type="evidence" value="ECO:0007669"/>
    <property type="project" value="GOC"/>
</dbReference>
<comment type="function">
    <text evidence="7">Catalyzes the N-acylation of UDP-3-O-acylglucosamine using 3-hydroxyacyl-ACP as the acyl donor. Is involved in the biosynthesis of lipid A, a phosphorylated glycolipid that anchors the lipopolysaccharide to the outer membrane of the cell.</text>
</comment>
<comment type="subunit">
    <text evidence="7">Homotrimer.</text>
</comment>
<keyword evidence="2 7" id="KW-0441">Lipid A biosynthesis</keyword>
<dbReference type="NCBIfam" id="TIGR01853">
    <property type="entry name" value="lipid_A_lpxD"/>
    <property type="match status" value="1"/>
</dbReference>
<dbReference type="KEGG" id="nik:F5I99_15065"/>
<dbReference type="RefSeq" id="WP_151057393.1">
    <property type="nucleotide sequence ID" value="NZ_CP044222.1"/>
</dbReference>
<dbReference type="PANTHER" id="PTHR43378">
    <property type="entry name" value="UDP-3-O-ACYLGLUCOSAMINE N-ACYLTRANSFERASE"/>
    <property type="match status" value="1"/>
</dbReference>
<comment type="similarity">
    <text evidence="7">Belongs to the transferase hexapeptide repeat family. LpxD subfamily.</text>
</comment>